<evidence type="ECO:0000256" key="1">
    <source>
        <dbReference type="ARBA" id="ARBA00022679"/>
    </source>
</evidence>
<dbReference type="SUPFAM" id="SSF53756">
    <property type="entry name" value="UDP-Glycosyltransferase/glycogen phosphorylase"/>
    <property type="match status" value="1"/>
</dbReference>
<comment type="caution">
    <text evidence="4">The sequence shown here is derived from an EMBL/GenBank/DDBJ whole genome shotgun (WGS) entry which is preliminary data.</text>
</comment>
<dbReference type="RefSeq" id="WP_116848876.1">
    <property type="nucleotide sequence ID" value="NZ_QTJU01000008.1"/>
</dbReference>
<dbReference type="PIRSF" id="PIRSF007023">
    <property type="entry name" value="UDP-Galf_transf"/>
    <property type="match status" value="1"/>
</dbReference>
<sequence>MSNKYQFCIRFLNTTTNSAATKAIIDCNNIFSAAGYKDYTVTVWDNANRAKYFPHLFSQLLKFYRSIQRGSTVIIQYPLLSINNVFGPYFIRLLRMKKVKFYCVVHDIESLRTGGKDKAAIDKEISNLNYYDAVIVHNPSMLSWLKEHGVTTRMIPLMLFDYLVQTPANAAAPRPFSPKIVFAGNLAKSNFIYKVKEINWDFNVYGPNFKPEQSLNGNLVWRGEFSAEEVVHKMEGSFGLIWDGEKIDSFDEVLGNYLKFNNPHKCSLYLAAGLPVIVPRQSAIAAFVQANNVGLLIDNLYDLNNFRVDEASYATMQQNVLKVRDLITGGAYLQQALQAAENAGH</sequence>
<dbReference type="Gene3D" id="3.40.50.2000">
    <property type="entry name" value="Glycogen Phosphorylase B"/>
    <property type="match status" value="2"/>
</dbReference>
<dbReference type="InterPro" id="IPR058592">
    <property type="entry name" value="Gtf3_C"/>
</dbReference>
<proteinExistence type="predicted"/>
<dbReference type="Proteomes" id="UP000261284">
    <property type="component" value="Unassembled WGS sequence"/>
</dbReference>
<keyword evidence="1" id="KW-0808">Transferase</keyword>
<dbReference type="AlphaFoldDB" id="A0A3E1NFM0"/>
<evidence type="ECO:0000313" key="5">
    <source>
        <dbReference type="Proteomes" id="UP000261284"/>
    </source>
</evidence>
<name>A0A3E1NFM0_9BACT</name>
<dbReference type="OrthoDB" id="9790931at2"/>
<evidence type="ECO:0008006" key="6">
    <source>
        <dbReference type="Google" id="ProtNLM"/>
    </source>
</evidence>
<evidence type="ECO:0000259" key="2">
    <source>
        <dbReference type="Pfam" id="PF26334"/>
    </source>
</evidence>
<dbReference type="Pfam" id="PF26337">
    <property type="entry name" value="Gtf3_C"/>
    <property type="match status" value="1"/>
</dbReference>
<gene>
    <name evidence="4" type="ORF">DXN05_19070</name>
</gene>
<evidence type="ECO:0000313" key="4">
    <source>
        <dbReference type="EMBL" id="RFM26672.1"/>
    </source>
</evidence>
<protein>
    <recommendedName>
        <fullName evidence="6">Beta-1,6-galactofuranosyltransferase</fullName>
    </recommendedName>
</protein>
<evidence type="ECO:0000259" key="3">
    <source>
        <dbReference type="Pfam" id="PF26337"/>
    </source>
</evidence>
<keyword evidence="5" id="KW-1185">Reference proteome</keyword>
<dbReference type="EMBL" id="QTJU01000008">
    <property type="protein sequence ID" value="RFM26672.1"/>
    <property type="molecule type" value="Genomic_DNA"/>
</dbReference>
<feature type="domain" description="Glucosyltransferase 3-like C-terminal" evidence="3">
    <location>
        <begin position="180"/>
        <end position="340"/>
    </location>
</feature>
<feature type="domain" description="Glucosyltransferase 3-like N-terminal" evidence="2">
    <location>
        <begin position="12"/>
        <end position="156"/>
    </location>
</feature>
<accession>A0A3E1NFM0</accession>
<organism evidence="4 5">
    <name type="scientific">Deminuibacter soli</name>
    <dbReference type="NCBI Taxonomy" id="2291815"/>
    <lineage>
        <taxon>Bacteria</taxon>
        <taxon>Pseudomonadati</taxon>
        <taxon>Bacteroidota</taxon>
        <taxon>Chitinophagia</taxon>
        <taxon>Chitinophagales</taxon>
        <taxon>Chitinophagaceae</taxon>
        <taxon>Deminuibacter</taxon>
    </lineage>
</organism>
<dbReference type="InterPro" id="IPR058591">
    <property type="entry name" value="Gtf3_N"/>
</dbReference>
<reference evidence="4 5" key="1">
    <citation type="submission" date="2018-08" db="EMBL/GenBank/DDBJ databases">
        <title>Chitinophagaceae sp. K23C18032701, a novel bacterium isolated from forest soil.</title>
        <authorList>
            <person name="Wang C."/>
        </authorList>
    </citation>
    <scope>NUCLEOTIDE SEQUENCE [LARGE SCALE GENOMIC DNA]</scope>
    <source>
        <strain evidence="4 5">K23C18032701</strain>
    </source>
</reference>
<dbReference type="Pfam" id="PF26334">
    <property type="entry name" value="Gtf3_N"/>
    <property type="match status" value="1"/>
</dbReference>